<feature type="domain" description="G" evidence="3">
    <location>
        <begin position="71"/>
        <end position="212"/>
    </location>
</feature>
<feature type="transmembrane region" description="Helical" evidence="2">
    <location>
        <begin position="466"/>
        <end position="487"/>
    </location>
</feature>
<sequence>MTTSSTSTTGSADGRGDLATRGTALGDRVAGLADASAAARGRISDGLLDDVAAAAEKATGRLRLSARHTVVAIAGATGSGKSSTYNALTGLELSSVGIRRPTTSWATAVVWGSEGAGELLEWLGIPPRHQTMRDSMLDSRQRDPDATELDGVVLLDLPDHDSTEVSHHLEVDRLVASTDLMVWILDPQKYADAAVHDRYFKKLATHQDVIVVALNHIDTVPVERRQAMIDDVRRLLAADGLPLVTVLGISAREGIGMDTLREEIRRRVQDKAAMNARVAADLEAAAGRLEQAGGATPAVELRAERVRDLEDVVADAAGVSAVVDGIERTVGVRARAAVAWPPFALLRRGDDDESSEAPQVAPLDRSSVDTSVRGLVDEAAEGVGPPWAGDLRSAAAGRLPALGDALSRELGRVDLGARLPFWVGAVRLLHWVLLLAVLGGLVWWGAALVQGTADDLPAVAGAPLPAIVAVAGLVLGLLLAVVGRVLVGGLARSRADAADEDLRDVVHRLLDAEIVVPVTREIASYTAFRRGIATARGGR</sequence>
<organism evidence="4 5">
    <name type="scientific">Nocardioides caeni</name>
    <dbReference type="NCBI Taxonomy" id="574700"/>
    <lineage>
        <taxon>Bacteria</taxon>
        <taxon>Bacillati</taxon>
        <taxon>Actinomycetota</taxon>
        <taxon>Actinomycetes</taxon>
        <taxon>Propionibacteriales</taxon>
        <taxon>Nocardioidaceae</taxon>
        <taxon>Nocardioides</taxon>
    </lineage>
</organism>
<feature type="region of interest" description="Disordered" evidence="1">
    <location>
        <begin position="349"/>
        <end position="368"/>
    </location>
</feature>
<keyword evidence="2" id="KW-0472">Membrane</keyword>
<dbReference type="OrthoDB" id="974105at2"/>
<dbReference type="InterPro" id="IPR005662">
    <property type="entry name" value="GTPase_Era-like"/>
</dbReference>
<dbReference type="InterPro" id="IPR006073">
    <property type="entry name" value="GTP-bd"/>
</dbReference>
<keyword evidence="2" id="KW-0812">Transmembrane</keyword>
<dbReference type="Proteomes" id="UP000307087">
    <property type="component" value="Unassembled WGS sequence"/>
</dbReference>
<dbReference type="GO" id="GO:0019843">
    <property type="term" value="F:rRNA binding"/>
    <property type="evidence" value="ECO:0007669"/>
    <property type="project" value="TreeGrafter"/>
</dbReference>
<gene>
    <name evidence="4" type="ORF">E9934_00395</name>
</gene>
<dbReference type="GO" id="GO:0043024">
    <property type="term" value="F:ribosomal small subunit binding"/>
    <property type="evidence" value="ECO:0007669"/>
    <property type="project" value="TreeGrafter"/>
</dbReference>
<evidence type="ECO:0000313" key="5">
    <source>
        <dbReference type="Proteomes" id="UP000307087"/>
    </source>
</evidence>
<dbReference type="PANTHER" id="PTHR42698:SF1">
    <property type="entry name" value="GTPASE ERA, MITOCHONDRIAL"/>
    <property type="match status" value="1"/>
</dbReference>
<reference evidence="4 5" key="1">
    <citation type="journal article" date="2009" name="Int. J. Syst. Evol. Microbiol.">
        <title>Nocardioides caeni sp. nov., isolated from wastewater.</title>
        <authorList>
            <person name="Yoon J.H."/>
            <person name="Kang S.J."/>
            <person name="Park S."/>
            <person name="Kim W."/>
            <person name="Oh T.K."/>
        </authorList>
    </citation>
    <scope>NUCLEOTIDE SEQUENCE [LARGE SCALE GENOMIC DNA]</scope>
    <source>
        <strain evidence="4 5">DSM 23134</strain>
    </source>
</reference>
<accession>A0A4S8NMQ9</accession>
<dbReference type="InterPro" id="IPR027417">
    <property type="entry name" value="P-loop_NTPase"/>
</dbReference>
<keyword evidence="2" id="KW-1133">Transmembrane helix</keyword>
<dbReference type="Gene3D" id="3.40.50.300">
    <property type="entry name" value="P-loop containing nucleotide triphosphate hydrolases"/>
    <property type="match status" value="1"/>
</dbReference>
<name>A0A4S8NMQ9_9ACTN</name>
<evidence type="ECO:0000256" key="2">
    <source>
        <dbReference type="SAM" id="Phobius"/>
    </source>
</evidence>
<dbReference type="SUPFAM" id="SSF52540">
    <property type="entry name" value="P-loop containing nucleoside triphosphate hydrolases"/>
    <property type="match status" value="1"/>
</dbReference>
<dbReference type="GO" id="GO:0005525">
    <property type="term" value="F:GTP binding"/>
    <property type="evidence" value="ECO:0007669"/>
    <property type="project" value="InterPro"/>
</dbReference>
<evidence type="ECO:0000313" key="4">
    <source>
        <dbReference type="EMBL" id="THV18148.1"/>
    </source>
</evidence>
<proteinExistence type="predicted"/>
<evidence type="ECO:0000259" key="3">
    <source>
        <dbReference type="Pfam" id="PF01926"/>
    </source>
</evidence>
<feature type="region of interest" description="Disordered" evidence="1">
    <location>
        <begin position="1"/>
        <end position="20"/>
    </location>
</feature>
<dbReference type="Pfam" id="PF01926">
    <property type="entry name" value="MMR_HSR1"/>
    <property type="match status" value="1"/>
</dbReference>
<comment type="caution">
    <text evidence="4">The sequence shown here is derived from an EMBL/GenBank/DDBJ whole genome shotgun (WGS) entry which is preliminary data.</text>
</comment>
<protein>
    <submittedName>
        <fullName evidence="4">ABC transporter</fullName>
    </submittedName>
</protein>
<evidence type="ECO:0000256" key="1">
    <source>
        <dbReference type="SAM" id="MobiDB-lite"/>
    </source>
</evidence>
<feature type="transmembrane region" description="Helical" evidence="2">
    <location>
        <begin position="428"/>
        <end position="446"/>
    </location>
</feature>
<dbReference type="AlphaFoldDB" id="A0A4S8NMQ9"/>
<dbReference type="RefSeq" id="WP_136560863.1">
    <property type="nucleotide sequence ID" value="NZ_BAABLS010000004.1"/>
</dbReference>
<dbReference type="GO" id="GO:0000028">
    <property type="term" value="P:ribosomal small subunit assembly"/>
    <property type="evidence" value="ECO:0007669"/>
    <property type="project" value="TreeGrafter"/>
</dbReference>
<dbReference type="GO" id="GO:0005829">
    <property type="term" value="C:cytosol"/>
    <property type="evidence" value="ECO:0007669"/>
    <property type="project" value="TreeGrafter"/>
</dbReference>
<dbReference type="EMBL" id="STGW01000001">
    <property type="protein sequence ID" value="THV18148.1"/>
    <property type="molecule type" value="Genomic_DNA"/>
</dbReference>
<keyword evidence="5" id="KW-1185">Reference proteome</keyword>
<dbReference type="PANTHER" id="PTHR42698">
    <property type="entry name" value="GTPASE ERA"/>
    <property type="match status" value="1"/>
</dbReference>